<sequence length="330" mass="39027">MDKFQILKITTITLTAFFFTSCKNELNVSISKPLPVQVITNEAKKDTLMLKTYQKVRFLVDSVYQPSKDLSEYSDLTYSRFYDLEKGLKAERERLKNDPSIIQSWNKKYKRYLTKFTQDSIHYTKYMTENHYSNFVDFELLKIFERTIWVSNNTYAEVLIKPKNGNGIRKVVGSVLIMPKSEENNESETLDIYKYPQAYISYNGYTKTNVRDDAMETTFPGITPLSSFLNIPIKIIAQKHLIKFEINELVIDHTYVDVSFEKVPAEMSMVFKYKTEPFVTYYIQKTINEKYISLTRYIDDLAKAQFEKEFRAELDFYIQGFKKYDERLPE</sequence>
<dbReference type="RefSeq" id="WP_106292940.1">
    <property type="nucleotide sequence ID" value="NZ_PVTH01000004.1"/>
</dbReference>
<reference evidence="1 2" key="1">
    <citation type="submission" date="2018-03" db="EMBL/GenBank/DDBJ databases">
        <title>Genomic Encyclopedia of Type Strains, Phase III (KMG-III): the genomes of soil and plant-associated and newly described type strains.</title>
        <authorList>
            <person name="Whitman W."/>
        </authorList>
    </citation>
    <scope>NUCLEOTIDE SEQUENCE [LARGE SCALE GENOMIC DNA]</scope>
    <source>
        <strain evidence="1 2">CGMCC 1.9313</strain>
    </source>
</reference>
<dbReference type="Proteomes" id="UP000238034">
    <property type="component" value="Unassembled WGS sequence"/>
</dbReference>
<proteinExistence type="predicted"/>
<evidence type="ECO:0008006" key="3">
    <source>
        <dbReference type="Google" id="ProtNLM"/>
    </source>
</evidence>
<evidence type="ECO:0000313" key="1">
    <source>
        <dbReference type="EMBL" id="PRY53378.1"/>
    </source>
</evidence>
<protein>
    <recommendedName>
        <fullName evidence="3">Lipoprotein</fullName>
    </recommendedName>
</protein>
<keyword evidence="2" id="KW-1185">Reference proteome</keyword>
<comment type="caution">
    <text evidence="1">The sequence shown here is derived from an EMBL/GenBank/DDBJ whole genome shotgun (WGS) entry which is preliminary data.</text>
</comment>
<dbReference type="PROSITE" id="PS51257">
    <property type="entry name" value="PROKAR_LIPOPROTEIN"/>
    <property type="match status" value="1"/>
</dbReference>
<accession>A0A2T0U682</accession>
<evidence type="ECO:0000313" key="2">
    <source>
        <dbReference type="Proteomes" id="UP000238034"/>
    </source>
</evidence>
<gene>
    <name evidence="1" type="ORF">B0I27_104389</name>
</gene>
<name>A0A2T0U682_9SPHI</name>
<dbReference type="OrthoDB" id="9815205at2"/>
<dbReference type="EMBL" id="PVTH01000004">
    <property type="protein sequence ID" value="PRY53378.1"/>
    <property type="molecule type" value="Genomic_DNA"/>
</dbReference>
<dbReference type="AlphaFoldDB" id="A0A2T0U682"/>
<organism evidence="1 2">
    <name type="scientific">Arcticibacter pallidicorallinus</name>
    <dbReference type="NCBI Taxonomy" id="1259464"/>
    <lineage>
        <taxon>Bacteria</taxon>
        <taxon>Pseudomonadati</taxon>
        <taxon>Bacteroidota</taxon>
        <taxon>Sphingobacteriia</taxon>
        <taxon>Sphingobacteriales</taxon>
        <taxon>Sphingobacteriaceae</taxon>
        <taxon>Arcticibacter</taxon>
    </lineage>
</organism>